<evidence type="ECO:0000256" key="8">
    <source>
        <dbReference type="PROSITE-ProRule" id="PRU00700"/>
    </source>
</evidence>
<keyword evidence="3 6" id="KW-0479">Metal-binding</keyword>
<dbReference type="InterPro" id="IPR050112">
    <property type="entry name" value="Urease_alpha_subunit"/>
</dbReference>
<dbReference type="CDD" id="cd00375">
    <property type="entry name" value="Urease_alpha"/>
    <property type="match status" value="1"/>
</dbReference>
<dbReference type="PROSITE" id="PS01120">
    <property type="entry name" value="UREASE_1"/>
    <property type="match status" value="1"/>
</dbReference>
<comment type="subunit">
    <text evidence="6">Heterotrimer of UreA (gamma), UreB (beta) and UreC (alpha) subunits. Three heterotrimers associate to form the active enzyme.</text>
</comment>
<evidence type="ECO:0000259" key="11">
    <source>
        <dbReference type="PROSITE" id="PS51368"/>
    </source>
</evidence>
<dbReference type="PROSITE" id="PS51368">
    <property type="entry name" value="UREASE_3"/>
    <property type="match status" value="1"/>
</dbReference>
<feature type="modified residue" description="N6-carboxylysine" evidence="6">
    <location>
        <position position="220"/>
    </location>
</feature>
<gene>
    <name evidence="6" type="primary">ureC</name>
    <name evidence="12" type="ORF">GCM10009745_01120</name>
</gene>
<dbReference type="NCBIfam" id="NF009685">
    <property type="entry name" value="PRK13206.1"/>
    <property type="match status" value="1"/>
</dbReference>
<dbReference type="PANTHER" id="PTHR43440:SF1">
    <property type="entry name" value="UREASE"/>
    <property type="match status" value="1"/>
</dbReference>
<evidence type="ECO:0000256" key="4">
    <source>
        <dbReference type="ARBA" id="ARBA00022801"/>
    </source>
</evidence>
<dbReference type="SUPFAM" id="SSF51556">
    <property type="entry name" value="Metallo-dependent hydrolases"/>
    <property type="match status" value="1"/>
</dbReference>
<name>A0ABN2G0J9_9ACTN</name>
<keyword evidence="4 6" id="KW-0378">Hydrolase</keyword>
<feature type="domain" description="Urease" evidence="11">
    <location>
        <begin position="132"/>
        <end position="567"/>
    </location>
</feature>
<comment type="catalytic activity">
    <reaction evidence="5 6 9">
        <text>urea + 2 H2O + H(+) = hydrogencarbonate + 2 NH4(+)</text>
        <dbReference type="Rhea" id="RHEA:20557"/>
        <dbReference type="ChEBI" id="CHEBI:15377"/>
        <dbReference type="ChEBI" id="CHEBI:15378"/>
        <dbReference type="ChEBI" id="CHEBI:16199"/>
        <dbReference type="ChEBI" id="CHEBI:17544"/>
        <dbReference type="ChEBI" id="CHEBI:28938"/>
        <dbReference type="EC" id="3.5.1.5"/>
    </reaction>
</comment>
<dbReference type="Pfam" id="PF00449">
    <property type="entry name" value="Urease_alpha"/>
    <property type="match status" value="1"/>
</dbReference>
<dbReference type="SUPFAM" id="SSF51338">
    <property type="entry name" value="Composite domain of metallo-dependent hydrolases"/>
    <property type="match status" value="1"/>
</dbReference>
<dbReference type="Pfam" id="PF01979">
    <property type="entry name" value="Amidohydro_1"/>
    <property type="match status" value="1"/>
</dbReference>
<feature type="binding site" description="via carbamate group" evidence="6">
    <location>
        <position position="220"/>
    </location>
    <ligand>
        <name>Ni(2+)</name>
        <dbReference type="ChEBI" id="CHEBI:49786"/>
        <label>2</label>
    </ligand>
</feature>
<dbReference type="NCBIfam" id="TIGR01792">
    <property type="entry name" value="urease_alph"/>
    <property type="match status" value="1"/>
</dbReference>
<evidence type="ECO:0000256" key="9">
    <source>
        <dbReference type="RuleBase" id="RU000510"/>
    </source>
</evidence>
<dbReference type="Proteomes" id="UP001500280">
    <property type="component" value="Unassembled WGS sequence"/>
</dbReference>
<dbReference type="InterPro" id="IPR017950">
    <property type="entry name" value="Urease_AS"/>
</dbReference>
<dbReference type="InterPro" id="IPR006680">
    <property type="entry name" value="Amidohydro-rel"/>
</dbReference>
<keyword evidence="6 8" id="KW-0963">Cytoplasm</keyword>
<sequence>MVEISRAAYAALYGPTVGDQVRLADTDLWIEVEEDRTAGGEEVVFGGGKSIRESMAQGTATRAEGAPDTVITNVVVLDWWGIVRADVGIRDGRIVALGRAGNPDIADGVHPQLRIGPSTDVIAGEGRILTAGAIDSHVHLLSPSQLHEALATGITTVAGGGTGPSEGSKATTVTPGAWHLEQMHRSLDAFPLNILLLGKGNTVSAEALAEQALAGAAGYKVHEDWGSTPAAIDTALRAADDWGLQVALHADSLNEAGFVESTLGAIAGRSIHAFHVEGAGGGHAPDILSIAAHPHVIPGSTNPTLPHTVNTVAEHLDMLMVCHHLSPDVPEDLAFAESRIRATTIAAEDILHDLGALSVTSSDAQAMGRIGEVITRTWQVAHVMKQRRGQLDGGLPADNERARRYVAKYTINPAVAHGIDHEVGSVEVGKLADLVLWDPQYFGVRPRVVIKGGAIAWAALGDPNASIPTPQPVLMRPSFGDAIGADLSVTFVSPAALDDGLAGRLGLRRRLLGVRPTRSIGKADMKNNSALPSIDIDPETFAIAVNGEPVEPSPATVLPLAQLYAMF</sequence>
<dbReference type="RefSeq" id="WP_344143883.1">
    <property type="nucleotide sequence ID" value="NZ_BAAANF010000001.1"/>
</dbReference>
<evidence type="ECO:0000256" key="3">
    <source>
        <dbReference type="ARBA" id="ARBA00022723"/>
    </source>
</evidence>
<comment type="cofactor">
    <cofactor evidence="6 9">
        <name>Ni cation</name>
        <dbReference type="ChEBI" id="CHEBI:25516"/>
    </cofactor>
    <text evidence="6 9">Binds 2 nickel ions per subunit.</text>
</comment>
<evidence type="ECO:0000256" key="7">
    <source>
        <dbReference type="NCBIfam" id="TIGR01792"/>
    </source>
</evidence>
<accession>A0ABN2G0J9</accession>
<evidence type="ECO:0000256" key="5">
    <source>
        <dbReference type="ARBA" id="ARBA00047778"/>
    </source>
</evidence>
<comment type="pathway">
    <text evidence="1 6">Nitrogen metabolism; urea degradation; CO(2) and NH(3) from urea (urease route): step 1/1.</text>
</comment>
<feature type="binding site" evidence="6">
    <location>
        <position position="275"/>
    </location>
    <ligand>
        <name>Ni(2+)</name>
        <dbReference type="ChEBI" id="CHEBI:49786"/>
        <label>2</label>
    </ligand>
</feature>
<evidence type="ECO:0000256" key="1">
    <source>
        <dbReference type="ARBA" id="ARBA00004897"/>
    </source>
</evidence>
<dbReference type="PROSITE" id="PS00145">
    <property type="entry name" value="UREASE_2"/>
    <property type="match status" value="1"/>
</dbReference>
<comment type="caution">
    <text evidence="12">The sequence shown here is derived from an EMBL/GenBank/DDBJ whole genome shotgun (WGS) entry which is preliminary data.</text>
</comment>
<feature type="binding site" evidence="6">
    <location>
        <position position="363"/>
    </location>
    <ligand>
        <name>Ni(2+)</name>
        <dbReference type="ChEBI" id="CHEBI:49786"/>
        <label>1</label>
    </ligand>
</feature>
<dbReference type="PRINTS" id="PR01752">
    <property type="entry name" value="UREASE"/>
</dbReference>
<evidence type="ECO:0000256" key="6">
    <source>
        <dbReference type="HAMAP-Rule" id="MF_01953"/>
    </source>
</evidence>
<reference evidence="12 13" key="1">
    <citation type="journal article" date="2019" name="Int. J. Syst. Evol. Microbiol.">
        <title>The Global Catalogue of Microorganisms (GCM) 10K type strain sequencing project: providing services to taxonomists for standard genome sequencing and annotation.</title>
        <authorList>
            <consortium name="The Broad Institute Genomics Platform"/>
            <consortium name="The Broad Institute Genome Sequencing Center for Infectious Disease"/>
            <person name="Wu L."/>
            <person name="Ma J."/>
        </authorList>
    </citation>
    <scope>NUCLEOTIDE SEQUENCE [LARGE SCALE GENOMIC DNA]</scope>
    <source>
        <strain evidence="12 13">JCM 14307</strain>
    </source>
</reference>
<comment type="PTM">
    <text evidence="6">Carboxylation allows a single lysine to coordinate two nickel ions.</text>
</comment>
<evidence type="ECO:0000256" key="2">
    <source>
        <dbReference type="ARBA" id="ARBA00022596"/>
    </source>
</evidence>
<keyword evidence="2 6" id="KW-0533">Nickel</keyword>
<feature type="active site" description="Proton donor" evidence="6 8">
    <location>
        <position position="323"/>
    </location>
</feature>
<comment type="subcellular location">
    <subcellularLocation>
        <location evidence="6 8">Cytoplasm</location>
    </subcellularLocation>
</comment>
<evidence type="ECO:0000313" key="13">
    <source>
        <dbReference type="Proteomes" id="UP001500280"/>
    </source>
</evidence>
<dbReference type="NCBIfam" id="NF009686">
    <property type="entry name" value="PRK13207.1"/>
    <property type="match status" value="1"/>
</dbReference>
<dbReference type="InterPro" id="IPR029754">
    <property type="entry name" value="Urease_Ni-bd"/>
</dbReference>
<evidence type="ECO:0000256" key="10">
    <source>
        <dbReference type="RuleBase" id="RU004158"/>
    </source>
</evidence>
<feature type="binding site" evidence="6">
    <location>
        <position position="249"/>
    </location>
    <ligand>
        <name>Ni(2+)</name>
        <dbReference type="ChEBI" id="CHEBI:49786"/>
        <label>2</label>
    </ligand>
</feature>
<comment type="similarity">
    <text evidence="6 10">Belongs to the metallo-dependent hydrolases superfamily. Urease alpha subunit family.</text>
</comment>
<dbReference type="HAMAP" id="MF_01953">
    <property type="entry name" value="Urease_alpha"/>
    <property type="match status" value="1"/>
</dbReference>
<dbReference type="InterPro" id="IPR017951">
    <property type="entry name" value="Urease_asu_c"/>
</dbReference>
<dbReference type="Gene3D" id="3.20.20.140">
    <property type="entry name" value="Metal-dependent hydrolases"/>
    <property type="match status" value="1"/>
</dbReference>
<protein>
    <recommendedName>
        <fullName evidence="6 7">Urease subunit alpha</fullName>
        <ecNumber evidence="6 7">3.5.1.5</ecNumber>
    </recommendedName>
    <alternativeName>
        <fullName evidence="6">Urea amidohydrolase subunit alpha</fullName>
    </alternativeName>
</protein>
<dbReference type="InterPro" id="IPR011612">
    <property type="entry name" value="Urease_alpha_N_dom"/>
</dbReference>
<proteinExistence type="inferred from homology"/>
<feature type="binding site" evidence="6">
    <location>
        <position position="139"/>
    </location>
    <ligand>
        <name>Ni(2+)</name>
        <dbReference type="ChEBI" id="CHEBI:49786"/>
        <label>1</label>
    </ligand>
</feature>
<keyword evidence="13" id="KW-1185">Reference proteome</keyword>
<feature type="binding site" evidence="6">
    <location>
        <position position="137"/>
    </location>
    <ligand>
        <name>Ni(2+)</name>
        <dbReference type="ChEBI" id="CHEBI:49786"/>
        <label>1</label>
    </ligand>
</feature>
<dbReference type="InterPro" id="IPR032466">
    <property type="entry name" value="Metal_Hydrolase"/>
</dbReference>
<evidence type="ECO:0000313" key="12">
    <source>
        <dbReference type="EMBL" id="GAA1663255.1"/>
    </source>
</evidence>
<dbReference type="PANTHER" id="PTHR43440">
    <property type="entry name" value="UREASE"/>
    <property type="match status" value="1"/>
</dbReference>
<dbReference type="InterPro" id="IPR005848">
    <property type="entry name" value="Urease_asu"/>
</dbReference>
<dbReference type="InterPro" id="IPR011059">
    <property type="entry name" value="Metal-dep_hydrolase_composite"/>
</dbReference>
<dbReference type="EMBL" id="BAAANF010000001">
    <property type="protein sequence ID" value="GAA1663255.1"/>
    <property type="molecule type" value="Genomic_DNA"/>
</dbReference>
<feature type="binding site" description="via carbamate group" evidence="6">
    <location>
        <position position="220"/>
    </location>
    <ligand>
        <name>Ni(2+)</name>
        <dbReference type="ChEBI" id="CHEBI:49786"/>
        <label>1</label>
    </ligand>
</feature>
<dbReference type="EC" id="3.5.1.5" evidence="6 7"/>
<organism evidence="12 13">
    <name type="scientific">Kribbella yunnanensis</name>
    <dbReference type="NCBI Taxonomy" id="190194"/>
    <lineage>
        <taxon>Bacteria</taxon>
        <taxon>Bacillati</taxon>
        <taxon>Actinomycetota</taxon>
        <taxon>Actinomycetes</taxon>
        <taxon>Propionibacteriales</taxon>
        <taxon>Kribbellaceae</taxon>
        <taxon>Kribbella</taxon>
    </lineage>
</organism>
<feature type="binding site" evidence="6 8">
    <location>
        <position position="222"/>
    </location>
    <ligand>
        <name>substrate</name>
    </ligand>
</feature>
<dbReference type="Gene3D" id="2.30.40.10">
    <property type="entry name" value="Urease, subunit C, domain 1"/>
    <property type="match status" value="1"/>
</dbReference>